<evidence type="ECO:0000256" key="3">
    <source>
        <dbReference type="ARBA" id="ARBA00022692"/>
    </source>
</evidence>
<dbReference type="Proteomes" id="UP000245124">
    <property type="component" value="Unassembled WGS sequence"/>
</dbReference>
<feature type="transmembrane region" description="Helical" evidence="6">
    <location>
        <begin position="30"/>
        <end position="48"/>
    </location>
</feature>
<keyword evidence="5 6" id="KW-0472">Membrane</keyword>
<organism evidence="7 8">
    <name type="scientific">Nostoc commune NIES-4072</name>
    <dbReference type="NCBI Taxonomy" id="2005467"/>
    <lineage>
        <taxon>Bacteria</taxon>
        <taxon>Bacillati</taxon>
        <taxon>Cyanobacteriota</taxon>
        <taxon>Cyanophyceae</taxon>
        <taxon>Nostocales</taxon>
        <taxon>Nostocaceae</taxon>
        <taxon>Nostoc</taxon>
    </lineage>
</organism>
<protein>
    <recommendedName>
        <fullName evidence="9">Permease</fullName>
    </recommendedName>
</protein>
<gene>
    <name evidence="7" type="ORF">NIES4072_54520</name>
</gene>
<evidence type="ECO:0000313" key="7">
    <source>
        <dbReference type="EMBL" id="GBG21763.1"/>
    </source>
</evidence>
<evidence type="ECO:0000256" key="5">
    <source>
        <dbReference type="ARBA" id="ARBA00023136"/>
    </source>
</evidence>
<comment type="subcellular location">
    <subcellularLocation>
        <location evidence="1">Membrane</location>
        <topology evidence="1">Multi-pass membrane protein</topology>
    </subcellularLocation>
</comment>
<proteinExistence type="inferred from homology"/>
<dbReference type="InterPro" id="IPR002549">
    <property type="entry name" value="AI-2E-like"/>
</dbReference>
<feature type="transmembrane region" description="Helical" evidence="6">
    <location>
        <begin position="217"/>
        <end position="236"/>
    </location>
</feature>
<dbReference type="GO" id="GO:0016020">
    <property type="term" value="C:membrane"/>
    <property type="evidence" value="ECO:0007669"/>
    <property type="project" value="UniProtKB-SubCell"/>
</dbReference>
<dbReference type="EMBL" id="BDUD01000001">
    <property type="protein sequence ID" value="GBG21763.1"/>
    <property type="molecule type" value="Genomic_DNA"/>
</dbReference>
<feature type="transmembrane region" description="Helical" evidence="6">
    <location>
        <begin position="54"/>
        <end position="74"/>
    </location>
</feature>
<feature type="transmembrane region" description="Helical" evidence="6">
    <location>
        <begin position="86"/>
        <end position="112"/>
    </location>
</feature>
<evidence type="ECO:0000313" key="8">
    <source>
        <dbReference type="Proteomes" id="UP000245124"/>
    </source>
</evidence>
<name>A0A2R5FZV1_NOSCO</name>
<feature type="transmembrane region" description="Helical" evidence="6">
    <location>
        <begin position="242"/>
        <end position="265"/>
    </location>
</feature>
<reference evidence="7 8" key="1">
    <citation type="submission" date="2017-06" db="EMBL/GenBank/DDBJ databases">
        <title>Genome sequencing of cyanobaciteial culture collection at National Institute for Environmental Studies (NIES).</title>
        <authorList>
            <person name="Hirose Y."/>
            <person name="Shimura Y."/>
            <person name="Fujisawa T."/>
            <person name="Nakamura Y."/>
            <person name="Kawachi M."/>
        </authorList>
    </citation>
    <scope>NUCLEOTIDE SEQUENCE [LARGE SCALE GENOMIC DNA]</scope>
    <source>
        <strain evidence="7 8">NIES-4072</strain>
    </source>
</reference>
<evidence type="ECO:0000256" key="4">
    <source>
        <dbReference type="ARBA" id="ARBA00022989"/>
    </source>
</evidence>
<dbReference type="Pfam" id="PF01594">
    <property type="entry name" value="AI-2E_transport"/>
    <property type="match status" value="1"/>
</dbReference>
<keyword evidence="4 6" id="KW-1133">Transmembrane helix</keyword>
<comment type="caution">
    <text evidence="7">The sequence shown here is derived from an EMBL/GenBank/DDBJ whole genome shotgun (WGS) entry which is preliminary data.</text>
</comment>
<evidence type="ECO:0008006" key="9">
    <source>
        <dbReference type="Google" id="ProtNLM"/>
    </source>
</evidence>
<accession>A0A2R5FZV1</accession>
<dbReference type="PANTHER" id="PTHR21716">
    <property type="entry name" value="TRANSMEMBRANE PROTEIN"/>
    <property type="match status" value="1"/>
</dbReference>
<feature type="transmembrane region" description="Helical" evidence="6">
    <location>
        <begin position="277"/>
        <end position="302"/>
    </location>
</feature>
<evidence type="ECO:0000256" key="6">
    <source>
        <dbReference type="SAM" id="Phobius"/>
    </source>
</evidence>
<dbReference type="GO" id="GO:0055085">
    <property type="term" value="P:transmembrane transport"/>
    <property type="evidence" value="ECO:0007669"/>
    <property type="project" value="TreeGrafter"/>
</dbReference>
<feature type="transmembrane region" description="Helical" evidence="6">
    <location>
        <begin position="322"/>
        <end position="353"/>
    </location>
</feature>
<feature type="transmembrane region" description="Helical" evidence="6">
    <location>
        <begin position="174"/>
        <end position="193"/>
    </location>
</feature>
<keyword evidence="8" id="KW-1185">Reference proteome</keyword>
<sequence>MQLLGKFTISFSLNNIYMSGFEAKNFWERLNNLALVRFLLLVASGWAIVQLLAYFEAVIVIFTFAAILAFLLSYPVQWLRRFLPHGVAVSVVFLFSIVVIGSLIITVGLTVLSQGQQLIDSITGFVNSLLPLLEQLEKFLRNRNLQINLSFIQEQLRNQAVSSLVTSLAVLQGFMTNFLTFILIAVVAFFMLLDGDKLWNFTIKIVPKHRRSRFTKIIRRSFLGFFRGQLLLSAFLTSTTFLVFLVLKVPFALILSIIVGILDIIPGIGATLGVSTVTLVVLSQGVWLALKVLIACIVLQQIQDNLISPRIMQDALNLNPVVVFFALLVGAKVAGLLGVFISIPIAGVIVSLFEIDEMKSEV</sequence>
<evidence type="ECO:0000256" key="1">
    <source>
        <dbReference type="ARBA" id="ARBA00004141"/>
    </source>
</evidence>
<evidence type="ECO:0000256" key="2">
    <source>
        <dbReference type="ARBA" id="ARBA00009773"/>
    </source>
</evidence>
<comment type="similarity">
    <text evidence="2">Belongs to the autoinducer-2 exporter (AI-2E) (TC 2.A.86) family.</text>
</comment>
<dbReference type="AlphaFoldDB" id="A0A2R5FZV1"/>
<keyword evidence="3 6" id="KW-0812">Transmembrane</keyword>
<dbReference type="PANTHER" id="PTHR21716:SF66">
    <property type="entry name" value="TRANSPORT PROTEIN SLL0063-RELATED"/>
    <property type="match status" value="1"/>
</dbReference>